<proteinExistence type="predicted"/>
<name>A0A423X9D2_9PEZI</name>
<gene>
    <name evidence="2" type="ORF">VMCG_00143</name>
</gene>
<feature type="region of interest" description="Disordered" evidence="1">
    <location>
        <begin position="69"/>
        <end position="96"/>
    </location>
</feature>
<evidence type="ECO:0000313" key="2">
    <source>
        <dbReference type="EMBL" id="ROW12290.1"/>
    </source>
</evidence>
<sequence length="164" mass="18334">MAPNPEGHANVHGLTPREVNSLVSALLAMDLDQLPEPNYELMSRVYNNWKWPSRNACSELSRVKGKMKKIQARHKTTHSAKPGNMSKVTKKTDAKFEATKDTGKNFATENFASEEDYEEDSQTRNHDDIVEDIMDDIVDEVVRIFEDAQVAEGLQAGKDGKDGA</sequence>
<organism evidence="2 3">
    <name type="scientific">Cytospora schulzeri</name>
    <dbReference type="NCBI Taxonomy" id="448051"/>
    <lineage>
        <taxon>Eukaryota</taxon>
        <taxon>Fungi</taxon>
        <taxon>Dikarya</taxon>
        <taxon>Ascomycota</taxon>
        <taxon>Pezizomycotina</taxon>
        <taxon>Sordariomycetes</taxon>
        <taxon>Sordariomycetidae</taxon>
        <taxon>Diaporthales</taxon>
        <taxon>Cytosporaceae</taxon>
        <taxon>Cytospora</taxon>
    </lineage>
</organism>
<protein>
    <submittedName>
        <fullName evidence="2">Uncharacterized protein</fullName>
    </submittedName>
</protein>
<comment type="caution">
    <text evidence="2">The sequence shown here is derived from an EMBL/GenBank/DDBJ whole genome shotgun (WGS) entry which is preliminary data.</text>
</comment>
<dbReference type="AlphaFoldDB" id="A0A423X9D2"/>
<feature type="compositionally biased region" description="Basic residues" evidence="1">
    <location>
        <begin position="69"/>
        <end position="78"/>
    </location>
</feature>
<dbReference type="OrthoDB" id="10515142at2759"/>
<keyword evidence="3" id="KW-1185">Reference proteome</keyword>
<reference evidence="2 3" key="1">
    <citation type="submission" date="2015-09" db="EMBL/GenBank/DDBJ databases">
        <title>Host preference determinants of Valsa canker pathogens revealed by comparative genomics.</title>
        <authorList>
            <person name="Yin Z."/>
            <person name="Huang L."/>
        </authorList>
    </citation>
    <scope>NUCLEOTIDE SEQUENCE [LARGE SCALE GENOMIC DNA]</scope>
    <source>
        <strain evidence="2 3">03-1</strain>
    </source>
</reference>
<dbReference type="Proteomes" id="UP000283895">
    <property type="component" value="Unassembled WGS sequence"/>
</dbReference>
<dbReference type="EMBL" id="LKEA01000001">
    <property type="protein sequence ID" value="ROW12290.1"/>
    <property type="molecule type" value="Genomic_DNA"/>
</dbReference>
<evidence type="ECO:0000313" key="3">
    <source>
        <dbReference type="Proteomes" id="UP000283895"/>
    </source>
</evidence>
<accession>A0A423X9D2</accession>
<evidence type="ECO:0000256" key="1">
    <source>
        <dbReference type="SAM" id="MobiDB-lite"/>
    </source>
</evidence>